<evidence type="ECO:0000313" key="4">
    <source>
        <dbReference type="Proteomes" id="UP001499843"/>
    </source>
</evidence>
<feature type="region of interest" description="Disordered" evidence="1">
    <location>
        <begin position="1"/>
        <end position="31"/>
    </location>
</feature>
<reference evidence="4" key="1">
    <citation type="journal article" date="2019" name="Int. J. Syst. Evol. Microbiol.">
        <title>The Global Catalogue of Microorganisms (GCM) 10K type strain sequencing project: providing services to taxonomists for standard genome sequencing and annotation.</title>
        <authorList>
            <consortium name="The Broad Institute Genomics Platform"/>
            <consortium name="The Broad Institute Genome Sequencing Center for Infectious Disease"/>
            <person name="Wu L."/>
            <person name="Ma J."/>
        </authorList>
    </citation>
    <scope>NUCLEOTIDE SEQUENCE [LARGE SCALE GENOMIC DNA]</scope>
    <source>
        <strain evidence="4">JCM 16114</strain>
    </source>
</reference>
<gene>
    <name evidence="3" type="ORF">GCM10009850_040470</name>
</gene>
<organism evidence="3 4">
    <name type="scientific">Nonomuraea monospora</name>
    <dbReference type="NCBI Taxonomy" id="568818"/>
    <lineage>
        <taxon>Bacteria</taxon>
        <taxon>Bacillati</taxon>
        <taxon>Actinomycetota</taxon>
        <taxon>Actinomycetes</taxon>
        <taxon>Streptosporangiales</taxon>
        <taxon>Streptosporangiaceae</taxon>
        <taxon>Nonomuraea</taxon>
    </lineage>
</organism>
<dbReference type="EMBL" id="BAAAQX010000009">
    <property type="protein sequence ID" value="GAA2208589.1"/>
    <property type="molecule type" value="Genomic_DNA"/>
</dbReference>
<dbReference type="Proteomes" id="UP001499843">
    <property type="component" value="Unassembled WGS sequence"/>
</dbReference>
<dbReference type="SUPFAM" id="SSF82171">
    <property type="entry name" value="DPP6 N-terminal domain-like"/>
    <property type="match status" value="1"/>
</dbReference>
<proteinExistence type="predicted"/>
<name>A0ABP5PA73_9ACTN</name>
<keyword evidence="2" id="KW-0812">Transmembrane</keyword>
<evidence type="ECO:0008006" key="5">
    <source>
        <dbReference type="Google" id="ProtNLM"/>
    </source>
</evidence>
<sequence length="385" mass="40137">MRSEDELIGALRTAGEHAPDDGGGLLAGVASRRRRRTRRRLRVLAAATAVVVLSAGIRGVVLSGGGADEGDVATTPKSAPAGKLWPGAVFTFAMQGPGGTHRVPLTGISPTQILVLSRMPGPQGQGVLEVYDSASGGSRTVAELPRSGRFMVGSVAADGRNVVWQSSTGKSALEIWTAPLAGGKARPVTELSGDRSDLDAISVNGDQVIWSERSGGVWRVPLAGGVPDQITATDGLHLLRWPWASDAPAGPDLGDRNQTVLVDLTLITSHEVDSRPGAKGVRCGPHWCLGRHAGGGFAQRIDGSDLRDVKGVFGHPEPLSMAPILNRFVPLRDGVYDLATGSTATIDARTVALGAAGEPSTLIYWRTRKPGTYEVLNLAAVPSAQ</sequence>
<accession>A0ABP5PA73</accession>
<dbReference type="Gene3D" id="2.120.10.30">
    <property type="entry name" value="TolB, C-terminal domain"/>
    <property type="match status" value="1"/>
</dbReference>
<feature type="transmembrane region" description="Helical" evidence="2">
    <location>
        <begin position="41"/>
        <end position="61"/>
    </location>
</feature>
<dbReference type="RefSeq" id="WP_344476870.1">
    <property type="nucleotide sequence ID" value="NZ_BAAAQX010000009.1"/>
</dbReference>
<keyword evidence="2" id="KW-0472">Membrane</keyword>
<comment type="caution">
    <text evidence="3">The sequence shown here is derived from an EMBL/GenBank/DDBJ whole genome shotgun (WGS) entry which is preliminary data.</text>
</comment>
<protein>
    <recommendedName>
        <fullName evidence="5">WD40 repeat domain-containing protein</fullName>
    </recommendedName>
</protein>
<keyword evidence="4" id="KW-1185">Reference proteome</keyword>
<evidence type="ECO:0000256" key="2">
    <source>
        <dbReference type="SAM" id="Phobius"/>
    </source>
</evidence>
<keyword evidence="2" id="KW-1133">Transmembrane helix</keyword>
<dbReference type="InterPro" id="IPR011042">
    <property type="entry name" value="6-blade_b-propeller_TolB-like"/>
</dbReference>
<evidence type="ECO:0000313" key="3">
    <source>
        <dbReference type="EMBL" id="GAA2208589.1"/>
    </source>
</evidence>
<evidence type="ECO:0000256" key="1">
    <source>
        <dbReference type="SAM" id="MobiDB-lite"/>
    </source>
</evidence>